<evidence type="ECO:0000313" key="6">
    <source>
        <dbReference type="Proteomes" id="UP000214689"/>
    </source>
</evidence>
<dbReference type="GO" id="GO:0003677">
    <property type="term" value="F:DNA binding"/>
    <property type="evidence" value="ECO:0007669"/>
    <property type="project" value="UniProtKB-KW"/>
</dbReference>
<evidence type="ECO:0000256" key="3">
    <source>
        <dbReference type="ARBA" id="ARBA00023163"/>
    </source>
</evidence>
<accession>A0A223ATF9</accession>
<dbReference type="RefSeq" id="WP_094234426.1">
    <property type="nucleotide sequence ID" value="NZ_CP016199.1"/>
</dbReference>
<name>A0A223ATF9_9FIRM</name>
<dbReference type="InterPro" id="IPR008920">
    <property type="entry name" value="TF_FadR/GntR_C"/>
</dbReference>
<dbReference type="GO" id="GO:0003700">
    <property type="term" value="F:DNA-binding transcription factor activity"/>
    <property type="evidence" value="ECO:0007669"/>
    <property type="project" value="InterPro"/>
</dbReference>
<dbReference type="InterPro" id="IPR036388">
    <property type="entry name" value="WH-like_DNA-bd_sf"/>
</dbReference>
<dbReference type="AlphaFoldDB" id="A0A223ATF9"/>
<dbReference type="Pfam" id="PF07729">
    <property type="entry name" value="FCD"/>
    <property type="match status" value="1"/>
</dbReference>
<dbReference type="InterPro" id="IPR036390">
    <property type="entry name" value="WH_DNA-bd_sf"/>
</dbReference>
<keyword evidence="6" id="KW-1185">Reference proteome</keyword>
<keyword evidence="2" id="KW-0238">DNA-binding</keyword>
<organism evidence="5 6">
    <name type="scientific">Mogibacterium pumilum</name>
    <dbReference type="NCBI Taxonomy" id="86332"/>
    <lineage>
        <taxon>Bacteria</taxon>
        <taxon>Bacillati</taxon>
        <taxon>Bacillota</taxon>
        <taxon>Clostridia</taxon>
        <taxon>Peptostreptococcales</taxon>
        <taxon>Anaerovoracaceae</taxon>
        <taxon>Mogibacterium</taxon>
    </lineage>
</organism>
<sequence length="341" mass="38548">MVDGRYNSAFKRKNIRQLRRSLKMTQKEFIDYFLSKSDNKPSMSIATLSNLESKGGERVNEVVSSVCTKLQIDTMLFSLSTEEFIKEIEKYLAEHKDNGELVRGIEKKGSISKLVNRLTMYFADEMLEGRLKRGDQIESDRELARKLGVGRSAVRESLKVLDVLGMIDIRLGQGTYISSRETNFFSIPLSWSLFLDGDQVDSILTVRTILEIKSAELAAQCENQVKLNRLSDIYKRMETTFESFDGTGNAQIALKEMLDEDIDFHTCIAECSGNPIIISMLGTIRSFLQRVSGTVMVEPAQISTVLVEHKILFDAIMSKDPQAAAKAMQNHLKESSLRYNL</sequence>
<dbReference type="SUPFAM" id="SSF46785">
    <property type="entry name" value="Winged helix' DNA-binding domain"/>
    <property type="match status" value="1"/>
</dbReference>
<dbReference type="Gene3D" id="1.10.10.10">
    <property type="entry name" value="Winged helix-like DNA-binding domain superfamily/Winged helix DNA-binding domain"/>
    <property type="match status" value="1"/>
</dbReference>
<dbReference type="PROSITE" id="PS50949">
    <property type="entry name" value="HTH_GNTR"/>
    <property type="match status" value="1"/>
</dbReference>
<dbReference type="EMBL" id="CP016199">
    <property type="protein sequence ID" value="ASS38185.1"/>
    <property type="molecule type" value="Genomic_DNA"/>
</dbReference>
<keyword evidence="1" id="KW-0805">Transcription regulation</keyword>
<evidence type="ECO:0000313" key="5">
    <source>
        <dbReference type="EMBL" id="ASS38185.1"/>
    </source>
</evidence>
<protein>
    <submittedName>
        <fullName evidence="5">GntR family transcriptional regulator</fullName>
    </submittedName>
</protein>
<dbReference type="Proteomes" id="UP000214689">
    <property type="component" value="Chromosome"/>
</dbReference>
<dbReference type="PANTHER" id="PTHR43537:SF5">
    <property type="entry name" value="UXU OPERON TRANSCRIPTIONAL REGULATOR"/>
    <property type="match status" value="1"/>
</dbReference>
<dbReference type="Gene3D" id="1.20.120.530">
    <property type="entry name" value="GntR ligand-binding domain-like"/>
    <property type="match status" value="1"/>
</dbReference>
<dbReference type="PRINTS" id="PR00035">
    <property type="entry name" value="HTHGNTR"/>
</dbReference>
<dbReference type="Pfam" id="PF00392">
    <property type="entry name" value="GntR"/>
    <property type="match status" value="1"/>
</dbReference>
<evidence type="ECO:0000259" key="4">
    <source>
        <dbReference type="PROSITE" id="PS50949"/>
    </source>
</evidence>
<reference evidence="6" key="1">
    <citation type="submission" date="2016-05" db="EMBL/GenBank/DDBJ databases">
        <authorList>
            <person name="Holder M.E."/>
            <person name="Ajami N.J."/>
            <person name="Petrosino J.F."/>
        </authorList>
    </citation>
    <scope>NUCLEOTIDE SEQUENCE [LARGE SCALE GENOMIC DNA]</scope>
    <source>
        <strain evidence="6">ATCC 700696</strain>
    </source>
</reference>
<evidence type="ECO:0000256" key="1">
    <source>
        <dbReference type="ARBA" id="ARBA00023015"/>
    </source>
</evidence>
<proteinExistence type="predicted"/>
<keyword evidence="3" id="KW-0804">Transcription</keyword>
<dbReference type="SMART" id="SM00345">
    <property type="entry name" value="HTH_GNTR"/>
    <property type="match status" value="1"/>
</dbReference>
<gene>
    <name evidence="5" type="ORF">AXF17_07060</name>
</gene>
<feature type="domain" description="HTH gntR-type" evidence="4">
    <location>
        <begin position="112"/>
        <end position="180"/>
    </location>
</feature>
<dbReference type="SUPFAM" id="SSF48008">
    <property type="entry name" value="GntR ligand-binding domain-like"/>
    <property type="match status" value="1"/>
</dbReference>
<dbReference type="SMART" id="SM00895">
    <property type="entry name" value="FCD"/>
    <property type="match status" value="1"/>
</dbReference>
<dbReference type="InterPro" id="IPR011711">
    <property type="entry name" value="GntR_C"/>
</dbReference>
<evidence type="ECO:0000256" key="2">
    <source>
        <dbReference type="ARBA" id="ARBA00023125"/>
    </source>
</evidence>
<dbReference type="OrthoDB" id="9799482at2"/>
<dbReference type="PANTHER" id="PTHR43537">
    <property type="entry name" value="TRANSCRIPTIONAL REGULATOR, GNTR FAMILY"/>
    <property type="match status" value="1"/>
</dbReference>
<dbReference type="InterPro" id="IPR000524">
    <property type="entry name" value="Tscrpt_reg_HTH_GntR"/>
</dbReference>